<evidence type="ECO:0000313" key="3">
    <source>
        <dbReference type="Proteomes" id="UP000190683"/>
    </source>
</evidence>
<gene>
    <name evidence="2" type="ORF">B0681_00850</name>
</gene>
<feature type="transmembrane region" description="Helical" evidence="1">
    <location>
        <begin position="22"/>
        <end position="41"/>
    </location>
</feature>
<keyword evidence="1" id="KW-1133">Transmembrane helix</keyword>
<dbReference type="AlphaFoldDB" id="A0A1T0CVT6"/>
<dbReference type="STRING" id="573983.B0681_00850"/>
<organism evidence="2 3">
    <name type="scientific">Moraxella porci DSM 25326</name>
    <dbReference type="NCBI Taxonomy" id="573983"/>
    <lineage>
        <taxon>Bacteria</taxon>
        <taxon>Pseudomonadati</taxon>
        <taxon>Pseudomonadota</taxon>
        <taxon>Gammaproteobacteria</taxon>
        <taxon>Moraxellales</taxon>
        <taxon>Moraxellaceae</taxon>
        <taxon>Moraxella</taxon>
    </lineage>
</organism>
<evidence type="ECO:0000256" key="1">
    <source>
        <dbReference type="SAM" id="Phobius"/>
    </source>
</evidence>
<accession>A0A1T0CVT6</accession>
<evidence type="ECO:0000313" key="2">
    <source>
        <dbReference type="EMBL" id="OOS26468.1"/>
    </source>
</evidence>
<comment type="caution">
    <text evidence="2">The sequence shown here is derived from an EMBL/GenBank/DDBJ whole genome shotgun (WGS) entry which is preliminary data.</text>
</comment>
<keyword evidence="1" id="KW-0812">Transmembrane</keyword>
<protein>
    <submittedName>
        <fullName evidence="2">Uncharacterized protein</fullName>
    </submittedName>
</protein>
<name>A0A1T0CVT6_9GAMM</name>
<keyword evidence="1" id="KW-0472">Membrane</keyword>
<dbReference type="Proteomes" id="UP000190683">
    <property type="component" value="Unassembled WGS sequence"/>
</dbReference>
<dbReference type="EMBL" id="MUYV01000001">
    <property type="protein sequence ID" value="OOS26468.1"/>
    <property type="molecule type" value="Genomic_DNA"/>
</dbReference>
<proteinExistence type="predicted"/>
<keyword evidence="3" id="KW-1185">Reference proteome</keyword>
<sequence>MAYPFINCQAKLGEMASAIDGLVQSLLCAVSVNGVGIYLAVHKAKSCKFIKANIRPWLCYTFFDQKSRLYLIFLYLY</sequence>
<reference evidence="2 3" key="1">
    <citation type="submission" date="2017-02" db="EMBL/GenBank/DDBJ databases">
        <title>Draft genome sequence of Moraxella porci CCUG 54912T type strain.</title>
        <authorList>
            <person name="Salva-Serra F."/>
            <person name="Engstrom-Jakobsson H."/>
            <person name="Thorell K."/>
            <person name="Jaen-Luchoro D."/>
            <person name="Gonzales-Siles L."/>
            <person name="Karlsson R."/>
            <person name="Yazdan S."/>
            <person name="Boulund F."/>
            <person name="Johnning A."/>
            <person name="Engstrand L."/>
            <person name="Kristiansson E."/>
            <person name="Moore E."/>
        </authorList>
    </citation>
    <scope>NUCLEOTIDE SEQUENCE [LARGE SCALE GENOMIC DNA]</scope>
    <source>
        <strain evidence="2 3">CCUG 54912</strain>
    </source>
</reference>